<feature type="region of interest" description="Disordered" evidence="1">
    <location>
        <begin position="221"/>
        <end position="245"/>
    </location>
</feature>
<evidence type="ECO:0000313" key="5">
    <source>
        <dbReference type="RefSeq" id="XP_013408958.1"/>
    </source>
</evidence>
<reference evidence="5" key="1">
    <citation type="submission" date="2025-08" db="UniProtKB">
        <authorList>
            <consortium name="RefSeq"/>
        </authorList>
    </citation>
    <scope>IDENTIFICATION</scope>
    <source>
        <tissue evidence="5">Gonads</tissue>
    </source>
</reference>
<feature type="compositionally biased region" description="Low complexity" evidence="1">
    <location>
        <begin position="221"/>
        <end position="236"/>
    </location>
</feature>
<keyword evidence="3" id="KW-0732">Signal</keyword>
<evidence type="ECO:0000256" key="3">
    <source>
        <dbReference type="SAM" id="SignalP"/>
    </source>
</evidence>
<dbReference type="OrthoDB" id="6052570at2759"/>
<gene>
    <name evidence="5" type="primary">LOC106172692</name>
</gene>
<proteinExistence type="predicted"/>
<feature type="signal peptide" evidence="3">
    <location>
        <begin position="1"/>
        <end position="26"/>
    </location>
</feature>
<keyword evidence="4" id="KW-1185">Reference proteome</keyword>
<dbReference type="AlphaFoldDB" id="A0A1S3JF41"/>
<name>A0A1S3JF41_LINAN</name>
<dbReference type="OMA" id="MEFRISM"/>
<evidence type="ECO:0000256" key="1">
    <source>
        <dbReference type="SAM" id="MobiDB-lite"/>
    </source>
</evidence>
<dbReference type="RefSeq" id="XP_013408958.1">
    <property type="nucleotide sequence ID" value="XM_013553504.1"/>
</dbReference>
<keyword evidence="2" id="KW-0472">Membrane</keyword>
<dbReference type="InParanoid" id="A0A1S3JF41"/>
<feature type="transmembrane region" description="Helical" evidence="2">
    <location>
        <begin position="254"/>
        <end position="273"/>
    </location>
</feature>
<keyword evidence="2" id="KW-0812">Transmembrane</keyword>
<keyword evidence="2" id="KW-1133">Transmembrane helix</keyword>
<dbReference type="KEGG" id="lak:106172692"/>
<organism evidence="4 5">
    <name type="scientific">Lingula anatina</name>
    <name type="common">Brachiopod</name>
    <name type="synonym">Lingula unguis</name>
    <dbReference type="NCBI Taxonomy" id="7574"/>
    <lineage>
        <taxon>Eukaryota</taxon>
        <taxon>Metazoa</taxon>
        <taxon>Spiralia</taxon>
        <taxon>Lophotrochozoa</taxon>
        <taxon>Brachiopoda</taxon>
        <taxon>Linguliformea</taxon>
        <taxon>Lingulata</taxon>
        <taxon>Lingulida</taxon>
        <taxon>Linguloidea</taxon>
        <taxon>Lingulidae</taxon>
        <taxon>Lingula</taxon>
    </lineage>
</organism>
<evidence type="ECO:0000256" key="2">
    <source>
        <dbReference type="SAM" id="Phobius"/>
    </source>
</evidence>
<dbReference type="Proteomes" id="UP000085678">
    <property type="component" value="Unplaced"/>
</dbReference>
<sequence>MEFRISMLYSILSVLLYGGFAGNAKARERRDRDVTCPSSSSQVREEIKSCTQNYNQHLGQLTAGPRFLYSGVDVEAIRTFCQGYDQGTRCLEFMIKMCPETKSQVQTYLYNMTNFQELCTHPKLYEVYAMHQNCYIAQKKYSENCYRTYYTVSDDVTYNAKIGQQAAVQIVCIRLDDFLNCVKDNIFAKCGPEASTITDVLVNTALDLSQTCSSKALAGTTKSSASGATSSPGEGTNRQESARSTAHVQDAPTLTLLFVNVCLQLGLAFFLTWRTS</sequence>
<feature type="chain" id="PRO_5010366774" evidence="3">
    <location>
        <begin position="27"/>
        <end position="276"/>
    </location>
</feature>
<protein>
    <submittedName>
        <fullName evidence="5">Uncharacterized protein LOC106172692</fullName>
    </submittedName>
</protein>
<evidence type="ECO:0000313" key="4">
    <source>
        <dbReference type="Proteomes" id="UP000085678"/>
    </source>
</evidence>
<dbReference type="GeneID" id="106172692"/>
<accession>A0A1S3JF41</accession>